<evidence type="ECO:0000313" key="3">
    <source>
        <dbReference type="EMBL" id="CAD8530083.1"/>
    </source>
</evidence>
<accession>A0A7S0ISN0</accession>
<dbReference type="InterPro" id="IPR000949">
    <property type="entry name" value="ELM2_dom"/>
</dbReference>
<sequence length="327" mass="36619">MGRAGIFMKRARGASSSSSSPACTNLLLPADASSAQMLVAPRCAGQRLRQLREAYNMSYVQFLALLDNKLQSDSDGSKSGDVAPSLRSLGKYEAGFARLPMRLYQRVEQLHEQLFAERSASRGGREQLVAVTQQYPRQESLVGAEYQCAVPKYSANSKSVSRRDECVFSLRQAQREIGSREALLRYLERVKELLAADRTHEYDEEMALRTLQEFKYCVKPALQALEFGLVWMRGRHDELATLRGSLSDGGRSALVNSIVWTRKLSAVQLAKRSVSAGEREALHAGLLAYGKDLQRIQQAFFSDRPIGDVVHIYYTYGAWQKLKEAPQ</sequence>
<protein>
    <recommendedName>
        <fullName evidence="2">ELM2 domain-containing protein</fullName>
    </recommendedName>
</protein>
<dbReference type="AlphaFoldDB" id="A0A7S0ISN0"/>
<evidence type="ECO:0000259" key="2">
    <source>
        <dbReference type="PROSITE" id="PS51156"/>
    </source>
</evidence>
<dbReference type="PROSITE" id="PS51156">
    <property type="entry name" value="ELM2"/>
    <property type="match status" value="1"/>
</dbReference>
<feature type="domain" description="ELM2" evidence="2">
    <location>
        <begin position="138"/>
        <end position="229"/>
    </location>
</feature>
<name>A0A7S0ISN0_9EUKA</name>
<gene>
    <name evidence="3" type="ORF">CLEP1334_LOCUS5335</name>
</gene>
<dbReference type="EMBL" id="HBER01010737">
    <property type="protein sequence ID" value="CAD8530083.1"/>
    <property type="molecule type" value="Transcribed_RNA"/>
</dbReference>
<reference evidence="3" key="1">
    <citation type="submission" date="2021-01" db="EMBL/GenBank/DDBJ databases">
        <authorList>
            <person name="Corre E."/>
            <person name="Pelletier E."/>
            <person name="Niang G."/>
            <person name="Scheremetjew M."/>
            <person name="Finn R."/>
            <person name="Kale V."/>
            <person name="Holt S."/>
            <person name="Cochrane G."/>
            <person name="Meng A."/>
            <person name="Brown T."/>
            <person name="Cohen L."/>
        </authorList>
    </citation>
    <scope>NUCLEOTIDE SEQUENCE</scope>
    <source>
        <strain evidence="3">RCC1130</strain>
    </source>
</reference>
<organism evidence="3">
    <name type="scientific">Calcidiscus leptoporus</name>
    <dbReference type="NCBI Taxonomy" id="127549"/>
    <lineage>
        <taxon>Eukaryota</taxon>
        <taxon>Haptista</taxon>
        <taxon>Haptophyta</taxon>
        <taxon>Prymnesiophyceae</taxon>
        <taxon>Coccolithales</taxon>
        <taxon>Calcidiscaceae</taxon>
        <taxon>Calcidiscus</taxon>
    </lineage>
</organism>
<keyword evidence="1" id="KW-0539">Nucleus</keyword>
<proteinExistence type="predicted"/>
<evidence type="ECO:0000256" key="1">
    <source>
        <dbReference type="ARBA" id="ARBA00023242"/>
    </source>
</evidence>
<dbReference type="Gene3D" id="1.10.10.60">
    <property type="entry name" value="Homeodomain-like"/>
    <property type="match status" value="1"/>
</dbReference>